<dbReference type="Pfam" id="PF08647">
    <property type="entry name" value="BRE1"/>
    <property type="match status" value="1"/>
</dbReference>
<keyword evidence="20" id="KW-1185">Reference proteome</keyword>
<keyword evidence="7 14" id="KW-0863">Zinc-finger</keyword>
<evidence type="ECO:0000256" key="7">
    <source>
        <dbReference type="ARBA" id="ARBA00022771"/>
    </source>
</evidence>
<keyword evidence="8 15" id="KW-0833">Ubl conjugation pathway</keyword>
<proteinExistence type="inferred from homology"/>
<dbReference type="InterPro" id="IPR058643">
    <property type="entry name" value="BRE1-like_CC"/>
</dbReference>
<dbReference type="GO" id="GO:0033503">
    <property type="term" value="C:HULC complex"/>
    <property type="evidence" value="ECO:0007669"/>
    <property type="project" value="TreeGrafter"/>
</dbReference>
<dbReference type="PROSITE" id="PS50089">
    <property type="entry name" value="ZF_RING_2"/>
    <property type="match status" value="1"/>
</dbReference>
<comment type="function">
    <text evidence="13">E3 ubiquitin-protein ligase that mediates monoubiquitination of histone H2B to form H2BK123ub1. H2BK123ub1 gives a specific tag for epigenetic transcriptional activation and is also a prerequisite for H3K4me and H3K79me formation.</text>
</comment>
<evidence type="ECO:0000256" key="14">
    <source>
        <dbReference type="PROSITE-ProRule" id="PRU00175"/>
    </source>
</evidence>
<dbReference type="InterPro" id="IPR001841">
    <property type="entry name" value="Znf_RING"/>
</dbReference>
<feature type="region of interest" description="Disordered" evidence="17">
    <location>
        <begin position="1"/>
        <end position="35"/>
    </location>
</feature>
<dbReference type="GO" id="GO:0016567">
    <property type="term" value="P:protein ubiquitination"/>
    <property type="evidence" value="ECO:0007669"/>
    <property type="project" value="UniProtKB-UniRule"/>
</dbReference>
<evidence type="ECO:0000256" key="8">
    <source>
        <dbReference type="ARBA" id="ARBA00022786"/>
    </source>
</evidence>
<comment type="caution">
    <text evidence="19">The sequence shown here is derived from an EMBL/GenBank/DDBJ whole genome shotgun (WGS) entry which is preliminary data.</text>
</comment>
<evidence type="ECO:0000256" key="12">
    <source>
        <dbReference type="ARBA" id="ARBA00023242"/>
    </source>
</evidence>
<evidence type="ECO:0000256" key="17">
    <source>
        <dbReference type="SAM" id="MobiDB-lite"/>
    </source>
</evidence>
<dbReference type="EMBL" id="JAFIMR010000019">
    <property type="protein sequence ID" value="KAI1867038.1"/>
    <property type="molecule type" value="Genomic_DNA"/>
</dbReference>
<protein>
    <recommendedName>
        <fullName evidence="15">E3 ubiquitin protein ligase</fullName>
        <ecNumber evidence="15">2.3.2.27</ecNumber>
    </recommendedName>
</protein>
<dbReference type="PROSITE" id="PS00518">
    <property type="entry name" value="ZF_RING_1"/>
    <property type="match status" value="1"/>
</dbReference>
<evidence type="ECO:0000313" key="19">
    <source>
        <dbReference type="EMBL" id="KAI1867038.1"/>
    </source>
</evidence>
<evidence type="ECO:0000256" key="10">
    <source>
        <dbReference type="ARBA" id="ARBA00022853"/>
    </source>
</evidence>
<comment type="subcellular location">
    <subcellularLocation>
        <location evidence="2 15">Nucleus</location>
    </subcellularLocation>
</comment>
<evidence type="ECO:0000256" key="13">
    <source>
        <dbReference type="ARBA" id="ARBA00059679"/>
    </source>
</evidence>
<dbReference type="InterPro" id="IPR027370">
    <property type="entry name" value="Znf-RING_euk"/>
</dbReference>
<dbReference type="InterPro" id="IPR017907">
    <property type="entry name" value="Znf_RING_CS"/>
</dbReference>
<keyword evidence="6 15" id="KW-0479">Metal-binding</keyword>
<dbReference type="Gene3D" id="3.30.40.10">
    <property type="entry name" value="Zinc/RING finger domain, C3HC4 (zinc finger)"/>
    <property type="match status" value="1"/>
</dbReference>
<comment type="pathway">
    <text evidence="3 15">Protein modification; protein ubiquitination.</text>
</comment>
<evidence type="ECO:0000256" key="1">
    <source>
        <dbReference type="ARBA" id="ARBA00000900"/>
    </source>
</evidence>
<feature type="coiled-coil region" evidence="16">
    <location>
        <begin position="542"/>
        <end position="590"/>
    </location>
</feature>
<feature type="region of interest" description="Disordered" evidence="17">
    <location>
        <begin position="209"/>
        <end position="246"/>
    </location>
</feature>
<evidence type="ECO:0000256" key="3">
    <source>
        <dbReference type="ARBA" id="ARBA00004906"/>
    </source>
</evidence>
<dbReference type="SMART" id="SM00184">
    <property type="entry name" value="RING"/>
    <property type="match status" value="1"/>
</dbReference>
<keyword evidence="5 15" id="KW-0808">Transferase</keyword>
<accession>A0A9P9WJU5</accession>
<dbReference type="PANTHER" id="PTHR23163">
    <property type="entry name" value="RING FINGER PROTEIN-RELATED"/>
    <property type="match status" value="1"/>
</dbReference>
<dbReference type="GO" id="GO:0006325">
    <property type="term" value="P:chromatin organization"/>
    <property type="evidence" value="ECO:0007669"/>
    <property type="project" value="UniProtKB-KW"/>
</dbReference>
<reference evidence="19" key="1">
    <citation type="submission" date="2021-03" db="EMBL/GenBank/DDBJ databases">
        <title>Revisited historic fungal species revealed as producer of novel bioactive compounds through whole genome sequencing and comparative genomics.</title>
        <authorList>
            <person name="Vignolle G.A."/>
            <person name="Hochenegger N."/>
            <person name="Mach R.L."/>
            <person name="Mach-Aigner A.R."/>
            <person name="Javad Rahimi M."/>
            <person name="Salim K.A."/>
            <person name="Chan C.M."/>
            <person name="Lim L.B.L."/>
            <person name="Cai F."/>
            <person name="Druzhinina I.S."/>
            <person name="U'Ren J.M."/>
            <person name="Derntl C."/>
        </authorList>
    </citation>
    <scope>NUCLEOTIDE SEQUENCE</scope>
    <source>
        <strain evidence="19">TUCIM 5799</strain>
    </source>
</reference>
<evidence type="ECO:0000256" key="4">
    <source>
        <dbReference type="ARBA" id="ARBA00005555"/>
    </source>
</evidence>
<dbReference type="GO" id="GO:0008270">
    <property type="term" value="F:zinc ion binding"/>
    <property type="evidence" value="ECO:0007669"/>
    <property type="project" value="UniProtKB-KW"/>
</dbReference>
<dbReference type="GO" id="GO:0005634">
    <property type="term" value="C:nucleus"/>
    <property type="evidence" value="ECO:0007669"/>
    <property type="project" value="UniProtKB-SubCell"/>
</dbReference>
<feature type="coiled-coil region" evidence="16">
    <location>
        <begin position="260"/>
        <end position="361"/>
    </location>
</feature>
<feature type="domain" description="RING-type" evidence="18">
    <location>
        <begin position="650"/>
        <end position="689"/>
    </location>
</feature>
<evidence type="ECO:0000256" key="6">
    <source>
        <dbReference type="ARBA" id="ARBA00022723"/>
    </source>
</evidence>
<dbReference type="Pfam" id="PF26095">
    <property type="entry name" value="CC_Bre1"/>
    <property type="match status" value="1"/>
</dbReference>
<dbReference type="AlphaFoldDB" id="A0A9P9WJU5"/>
<dbReference type="InterPro" id="IPR013083">
    <property type="entry name" value="Znf_RING/FYVE/PHD"/>
</dbReference>
<evidence type="ECO:0000256" key="11">
    <source>
        <dbReference type="ARBA" id="ARBA00023054"/>
    </source>
</evidence>
<evidence type="ECO:0000256" key="9">
    <source>
        <dbReference type="ARBA" id="ARBA00022833"/>
    </source>
</evidence>
<dbReference type="EC" id="2.3.2.27" evidence="15"/>
<keyword evidence="9 15" id="KW-0862">Zinc</keyword>
<keyword evidence="10 15" id="KW-0156">Chromatin regulator</keyword>
<name>A0A9P9WJU5_9PEZI</name>
<organism evidence="19 20">
    <name type="scientific">Neoarthrinium moseri</name>
    <dbReference type="NCBI Taxonomy" id="1658444"/>
    <lineage>
        <taxon>Eukaryota</taxon>
        <taxon>Fungi</taxon>
        <taxon>Dikarya</taxon>
        <taxon>Ascomycota</taxon>
        <taxon>Pezizomycotina</taxon>
        <taxon>Sordariomycetes</taxon>
        <taxon>Xylariomycetidae</taxon>
        <taxon>Amphisphaeriales</taxon>
        <taxon>Apiosporaceae</taxon>
        <taxon>Neoarthrinium</taxon>
    </lineage>
</organism>
<keyword evidence="11 15" id="KW-0175">Coiled coil</keyword>
<dbReference type="GO" id="GO:0061630">
    <property type="term" value="F:ubiquitin protein ligase activity"/>
    <property type="evidence" value="ECO:0007669"/>
    <property type="project" value="UniProtKB-EC"/>
</dbReference>
<comment type="similarity">
    <text evidence="4 15">Belongs to the BRE1 family.</text>
</comment>
<evidence type="ECO:0000256" key="15">
    <source>
        <dbReference type="RuleBase" id="RU365038"/>
    </source>
</evidence>
<dbReference type="CDD" id="cd16499">
    <property type="entry name" value="RING-HC_Bre1-like"/>
    <property type="match status" value="1"/>
</dbReference>
<evidence type="ECO:0000313" key="20">
    <source>
        <dbReference type="Proteomes" id="UP000829685"/>
    </source>
</evidence>
<feature type="compositionally biased region" description="Polar residues" evidence="17">
    <location>
        <begin position="212"/>
        <end position="228"/>
    </location>
</feature>
<comment type="catalytic activity">
    <reaction evidence="1 15">
        <text>S-ubiquitinyl-[E2 ubiquitin-conjugating enzyme]-L-cysteine + [acceptor protein]-L-lysine = [E2 ubiquitin-conjugating enzyme]-L-cysteine + N(6)-ubiquitinyl-[acceptor protein]-L-lysine.</text>
        <dbReference type="EC" id="2.3.2.27"/>
    </reaction>
</comment>
<keyword evidence="12 15" id="KW-0539">Nucleus</keyword>
<dbReference type="PANTHER" id="PTHR23163:SF0">
    <property type="entry name" value="E3 UBIQUITIN-PROTEIN LIGASE BRE1"/>
    <property type="match status" value="1"/>
</dbReference>
<gene>
    <name evidence="19" type="ORF">JX265_007614</name>
</gene>
<evidence type="ECO:0000256" key="16">
    <source>
        <dbReference type="SAM" id="Coils"/>
    </source>
</evidence>
<feature type="coiled-coil region" evidence="16">
    <location>
        <begin position="394"/>
        <end position="457"/>
    </location>
</feature>
<dbReference type="Pfam" id="PF13445">
    <property type="entry name" value="zf-RING_UBOX"/>
    <property type="match status" value="1"/>
</dbReference>
<dbReference type="SUPFAM" id="SSF57850">
    <property type="entry name" value="RING/U-box"/>
    <property type="match status" value="1"/>
</dbReference>
<evidence type="ECO:0000256" key="5">
    <source>
        <dbReference type="ARBA" id="ARBA00022679"/>
    </source>
</evidence>
<evidence type="ECO:0000259" key="18">
    <source>
        <dbReference type="PROSITE" id="PS50089"/>
    </source>
</evidence>
<evidence type="ECO:0000256" key="2">
    <source>
        <dbReference type="ARBA" id="ARBA00004123"/>
    </source>
</evidence>
<dbReference type="Proteomes" id="UP000829685">
    <property type="component" value="Unassembled WGS sequence"/>
</dbReference>
<dbReference type="InterPro" id="IPR013956">
    <property type="entry name" value="E3_ubiquit_lig_Bre1"/>
</dbReference>
<sequence length="702" mass="79833">MEDRKRPAITATDEPPSKRQHLNGGANAAKDDDVKEDAWIEEYTKGAIYRQMQEYKRTCSTLETRLEEMERRSLHHDDHIRIVDAWWIQLLQELKVFAEETIPFQPGSGEQAFPTHTTFKDIEELESHLASKGSTIRDLAQSVFKHLSSGRPKAEPDVAKLEAQVNNLLAAQKEFLVKIDRLSSEKESVSDQLNTATLRYMKAERKMDRLRSNQVQKLEQQALANSTPRPAGGEQENGAGESNGNTGELQLKLREITAVSNKQKEQLEAALSEAKAAREELTAAQAKLANLSDEDYSRTEIYRLFKTRQEELIKKLNTLEAKSKRLEDENAKYAAERTVYKKKLEAEAQQLTIELEEQLQQSDTNLVRIRAARDELYNEITKLQGSKEQERTALDEMKALVNAKEDHINALELEVKRLTPDEDVDMTPRPDIEAMTTEELREKYKKLQSDFDSINNELPAMTAAVKKYQAAANKKIADFAAVEERLAMAIAEKGKANQKYFDARRNHDALSEEIKKVRLHTSKSTEIISQLKDSEGQSRTTASNLEKQLADLRQANATTVAESKRLESSNNELARKYEALKTQVTELGNLAKAKDSATMSARERTMNLETESEKLKVRLDSTSKDRDKWKSKSLSNSSEEEEMLRKLATCSVCHNNFKDTALKTCGHIFCRSCVDDRIANRMRKCPNCSKMFDKLDVMTVHL</sequence>